<proteinExistence type="predicted"/>
<evidence type="ECO:0000259" key="1">
    <source>
        <dbReference type="PROSITE" id="PS51186"/>
    </source>
</evidence>
<accession>A0A4R2BJ66</accession>
<name>A0A4R2BJ66_9BACI</name>
<organism evidence="2 3">
    <name type="scientific">Mesobacillus foraminis</name>
    <dbReference type="NCBI Taxonomy" id="279826"/>
    <lineage>
        <taxon>Bacteria</taxon>
        <taxon>Bacillati</taxon>
        <taxon>Bacillota</taxon>
        <taxon>Bacilli</taxon>
        <taxon>Bacillales</taxon>
        <taxon>Bacillaceae</taxon>
        <taxon>Mesobacillus</taxon>
    </lineage>
</organism>
<dbReference type="InterPro" id="IPR000182">
    <property type="entry name" value="GNAT_dom"/>
</dbReference>
<dbReference type="EMBL" id="SLVV01000003">
    <property type="protein sequence ID" value="TCN26645.1"/>
    <property type="molecule type" value="Genomic_DNA"/>
</dbReference>
<evidence type="ECO:0000313" key="3">
    <source>
        <dbReference type="Proteomes" id="UP000295689"/>
    </source>
</evidence>
<dbReference type="Proteomes" id="UP000295689">
    <property type="component" value="Unassembled WGS sequence"/>
</dbReference>
<dbReference type="CDD" id="cd04301">
    <property type="entry name" value="NAT_SF"/>
    <property type="match status" value="1"/>
</dbReference>
<feature type="domain" description="N-acetyltransferase" evidence="1">
    <location>
        <begin position="24"/>
        <end position="175"/>
    </location>
</feature>
<keyword evidence="2" id="KW-0808">Transferase</keyword>
<dbReference type="InterPro" id="IPR016181">
    <property type="entry name" value="Acyl_CoA_acyltransferase"/>
</dbReference>
<keyword evidence="3" id="KW-1185">Reference proteome</keyword>
<dbReference type="GO" id="GO:0016747">
    <property type="term" value="F:acyltransferase activity, transferring groups other than amino-acyl groups"/>
    <property type="evidence" value="ECO:0007669"/>
    <property type="project" value="InterPro"/>
</dbReference>
<dbReference type="Pfam" id="PF00583">
    <property type="entry name" value="Acetyltransf_1"/>
    <property type="match status" value="1"/>
</dbReference>
<gene>
    <name evidence="2" type="ORF">EV146_103168</name>
</gene>
<sequence length="179" mass="20498">MERISLTMVHHLKEIPDYPFPASYKMRSFTGKDEAKWASILTAAGEFPDQEAALRRFQEEFEPHLTDVKERMYFIENEEGKAIGTATAWYGKQAGEEMGRIHWVGIVPEHQGKKLAKPLLCFLLEKLAGWHEKAYLKTQTTNVKAVNAYLGLGFVPFIQDETQKAGWELLEKELGKKIL</sequence>
<comment type="caution">
    <text evidence="2">The sequence shown here is derived from an EMBL/GenBank/DDBJ whole genome shotgun (WGS) entry which is preliminary data.</text>
</comment>
<protein>
    <submittedName>
        <fullName evidence="2">Acetyltransferase (GNAT) family protein</fullName>
    </submittedName>
</protein>
<dbReference type="RefSeq" id="WP_158287016.1">
    <property type="nucleotide sequence ID" value="NZ_JABUHM010000002.1"/>
</dbReference>
<dbReference type="PROSITE" id="PS51186">
    <property type="entry name" value="GNAT"/>
    <property type="match status" value="1"/>
</dbReference>
<dbReference type="AlphaFoldDB" id="A0A4R2BJ66"/>
<dbReference type="SUPFAM" id="SSF55729">
    <property type="entry name" value="Acyl-CoA N-acyltransferases (Nat)"/>
    <property type="match status" value="1"/>
</dbReference>
<dbReference type="Gene3D" id="3.40.630.30">
    <property type="match status" value="1"/>
</dbReference>
<reference evidence="2 3" key="1">
    <citation type="journal article" date="2015" name="Stand. Genomic Sci.">
        <title>Genomic Encyclopedia of Bacterial and Archaeal Type Strains, Phase III: the genomes of soil and plant-associated and newly described type strains.</title>
        <authorList>
            <person name="Whitman W.B."/>
            <person name="Woyke T."/>
            <person name="Klenk H.P."/>
            <person name="Zhou Y."/>
            <person name="Lilburn T.G."/>
            <person name="Beck B.J."/>
            <person name="De Vos P."/>
            <person name="Vandamme P."/>
            <person name="Eisen J.A."/>
            <person name="Garrity G."/>
            <person name="Hugenholtz P."/>
            <person name="Kyrpides N.C."/>
        </authorList>
    </citation>
    <scope>NUCLEOTIDE SEQUENCE [LARGE SCALE GENOMIC DNA]</scope>
    <source>
        <strain evidence="2 3">CV53</strain>
    </source>
</reference>
<evidence type="ECO:0000313" key="2">
    <source>
        <dbReference type="EMBL" id="TCN26645.1"/>
    </source>
</evidence>